<feature type="region of interest" description="Disordered" evidence="1">
    <location>
        <begin position="451"/>
        <end position="481"/>
    </location>
</feature>
<reference evidence="2 3" key="1">
    <citation type="journal article" date="2012" name="Proc. Natl. Acad. Sci. U.S.A.">
        <title>Comparative genomics of Ceriporiopsis subvermispora and Phanerochaete chrysosporium provide insight into selective ligninolysis.</title>
        <authorList>
            <person name="Fernandez-Fueyo E."/>
            <person name="Ruiz-Duenas F.J."/>
            <person name="Ferreira P."/>
            <person name="Floudas D."/>
            <person name="Hibbett D.S."/>
            <person name="Canessa P."/>
            <person name="Larrondo L.F."/>
            <person name="James T.Y."/>
            <person name="Seelenfreund D."/>
            <person name="Lobos S."/>
            <person name="Polanco R."/>
            <person name="Tello M."/>
            <person name="Honda Y."/>
            <person name="Watanabe T."/>
            <person name="Watanabe T."/>
            <person name="Ryu J.S."/>
            <person name="Kubicek C.P."/>
            <person name="Schmoll M."/>
            <person name="Gaskell J."/>
            <person name="Hammel K.E."/>
            <person name="St John F.J."/>
            <person name="Vanden Wymelenberg A."/>
            <person name="Sabat G."/>
            <person name="Splinter BonDurant S."/>
            <person name="Syed K."/>
            <person name="Yadav J.S."/>
            <person name="Doddapaneni H."/>
            <person name="Subramanian V."/>
            <person name="Lavin J.L."/>
            <person name="Oguiza J.A."/>
            <person name="Perez G."/>
            <person name="Pisabarro A.G."/>
            <person name="Ramirez L."/>
            <person name="Santoyo F."/>
            <person name="Master E."/>
            <person name="Coutinho P.M."/>
            <person name="Henrissat B."/>
            <person name="Lombard V."/>
            <person name="Magnuson J.K."/>
            <person name="Kuees U."/>
            <person name="Hori C."/>
            <person name="Igarashi K."/>
            <person name="Samejima M."/>
            <person name="Held B.W."/>
            <person name="Barry K.W."/>
            <person name="LaButti K.M."/>
            <person name="Lapidus A."/>
            <person name="Lindquist E.A."/>
            <person name="Lucas S.M."/>
            <person name="Riley R."/>
            <person name="Salamov A.A."/>
            <person name="Hoffmeister D."/>
            <person name="Schwenk D."/>
            <person name="Hadar Y."/>
            <person name="Yarden O."/>
            <person name="de Vries R.P."/>
            <person name="Wiebenga A."/>
            <person name="Stenlid J."/>
            <person name="Eastwood D."/>
            <person name="Grigoriev I.V."/>
            <person name="Berka R.M."/>
            <person name="Blanchette R.A."/>
            <person name="Kersten P."/>
            <person name="Martinez A.T."/>
            <person name="Vicuna R."/>
            <person name="Cullen D."/>
        </authorList>
    </citation>
    <scope>NUCLEOTIDE SEQUENCE [LARGE SCALE GENOMIC DNA]</scope>
    <source>
        <strain evidence="2 3">B</strain>
    </source>
</reference>
<accession>M2RL48</accession>
<evidence type="ECO:0000313" key="2">
    <source>
        <dbReference type="EMBL" id="EMD39202.1"/>
    </source>
</evidence>
<organism evidence="2 3">
    <name type="scientific">Ceriporiopsis subvermispora (strain B)</name>
    <name type="common">White-rot fungus</name>
    <name type="synonym">Gelatoporia subvermispora</name>
    <dbReference type="NCBI Taxonomy" id="914234"/>
    <lineage>
        <taxon>Eukaryota</taxon>
        <taxon>Fungi</taxon>
        <taxon>Dikarya</taxon>
        <taxon>Basidiomycota</taxon>
        <taxon>Agaricomycotina</taxon>
        <taxon>Agaricomycetes</taxon>
        <taxon>Polyporales</taxon>
        <taxon>Gelatoporiaceae</taxon>
        <taxon>Gelatoporia</taxon>
    </lineage>
</organism>
<dbReference type="HOGENOM" id="CLU_553211_0_0_1"/>
<dbReference type="SUPFAM" id="SSF52047">
    <property type="entry name" value="RNI-like"/>
    <property type="match status" value="1"/>
</dbReference>
<dbReference type="InterPro" id="IPR032675">
    <property type="entry name" value="LRR_dom_sf"/>
</dbReference>
<gene>
    <name evidence="2" type="ORF">CERSUDRAFT_112881</name>
</gene>
<keyword evidence="3" id="KW-1185">Reference proteome</keyword>
<dbReference type="EMBL" id="KB445794">
    <property type="protein sequence ID" value="EMD39202.1"/>
    <property type="molecule type" value="Genomic_DNA"/>
</dbReference>
<sequence>MDPAHARGPQNVAFILAHGNGQRLGPAAVCADSCIPYELCDDIIDLLCEDRGALCVCCLTCRAWLPRAQYWLYKRVRVHPENKTQFQDALTSNATLGHYVELLSIIAWLPHRPFEWVKFLQSVTPHMPRLMRLEIQSGYFKDPTSFRHLTTIRTLRLKSMYLDSEVTRQAWLRSIPHVEELEFLNVGLTRFSPIAASECSLLPALQSIELSSPRSGASDFMNYVLPDGRRHIKRVYLGIVSPQVNLDPWFQDIAATLEHLAFTNISYDGHRTPIVLRNSALKFALINTIASDFVLDHCIRLRSLEYSINCSDDEKDTACLLWALQAITSPSITALRFNLFVERSHVYDRKLSISDPSTLSRLLLSPKFASLERLSFHLSINDLWIDQGEPPLFADLRTLLPDLNAREILALSTEGRYEGRGQCGPFVAVLEIDEEGRPLMGESPRCPSPRIIRSPSPIVGHDRRPSLTRSPIHRNPSRSRSSCIIPCLNCLRI</sequence>
<proteinExistence type="predicted"/>
<dbReference type="Proteomes" id="UP000016930">
    <property type="component" value="Unassembled WGS sequence"/>
</dbReference>
<evidence type="ECO:0000256" key="1">
    <source>
        <dbReference type="SAM" id="MobiDB-lite"/>
    </source>
</evidence>
<dbReference type="AlphaFoldDB" id="M2RL48"/>
<protein>
    <recommendedName>
        <fullName evidence="4">F-box domain-containing protein</fullName>
    </recommendedName>
</protein>
<evidence type="ECO:0008006" key="4">
    <source>
        <dbReference type="Google" id="ProtNLM"/>
    </source>
</evidence>
<evidence type="ECO:0000313" key="3">
    <source>
        <dbReference type="Proteomes" id="UP000016930"/>
    </source>
</evidence>
<name>M2RL48_CERS8</name>
<dbReference type="Gene3D" id="3.80.10.10">
    <property type="entry name" value="Ribonuclease Inhibitor"/>
    <property type="match status" value="1"/>
</dbReference>